<name>A0A2Z6P035_TRISU</name>
<dbReference type="PANTHER" id="PTHR31973:SF191">
    <property type="entry name" value="OS05G0489400 PROTEIN"/>
    <property type="match status" value="1"/>
</dbReference>
<dbReference type="EMBL" id="DF973604">
    <property type="protein sequence ID" value="GAU35787.1"/>
    <property type="molecule type" value="Genomic_DNA"/>
</dbReference>
<reference evidence="5" key="1">
    <citation type="journal article" date="2017" name="Front. Plant Sci.">
        <title>Climate Clever Clovers: New Paradigm to Reduce the Environmental Footprint of Ruminants by Breeding Low Methanogenic Forages Utilizing Haplotype Variation.</title>
        <authorList>
            <person name="Kaur P."/>
            <person name="Appels R."/>
            <person name="Bayer P.E."/>
            <person name="Keeble-Gagnere G."/>
            <person name="Wang J."/>
            <person name="Hirakawa H."/>
            <person name="Shirasawa K."/>
            <person name="Vercoe P."/>
            <person name="Stefanova K."/>
            <person name="Durmic Z."/>
            <person name="Nichols P."/>
            <person name="Revell C."/>
            <person name="Isobe S.N."/>
            <person name="Edwards D."/>
            <person name="Erskine W."/>
        </authorList>
    </citation>
    <scope>NUCLEOTIDE SEQUENCE [LARGE SCALE GENOMIC DNA]</scope>
    <source>
        <strain evidence="5">cv. Daliak</strain>
    </source>
</reference>
<dbReference type="OrthoDB" id="1412061at2759"/>
<feature type="domain" description="Transposase MuDR plant" evidence="2">
    <location>
        <begin position="174"/>
        <end position="238"/>
    </location>
</feature>
<feature type="domain" description="MULE transposase" evidence="3">
    <location>
        <begin position="355"/>
        <end position="430"/>
    </location>
</feature>
<evidence type="ECO:0008006" key="6">
    <source>
        <dbReference type="Google" id="ProtNLM"/>
    </source>
</evidence>
<evidence type="ECO:0000259" key="2">
    <source>
        <dbReference type="Pfam" id="PF03108"/>
    </source>
</evidence>
<feature type="region of interest" description="Disordered" evidence="1">
    <location>
        <begin position="1"/>
        <end position="51"/>
    </location>
</feature>
<evidence type="ECO:0000313" key="5">
    <source>
        <dbReference type="Proteomes" id="UP000242715"/>
    </source>
</evidence>
<dbReference type="Proteomes" id="UP000242715">
    <property type="component" value="Unassembled WGS sequence"/>
</dbReference>
<dbReference type="InterPro" id="IPR018289">
    <property type="entry name" value="MULE_transposase_dom"/>
</dbReference>
<feature type="compositionally biased region" description="Basic and acidic residues" evidence="1">
    <location>
        <begin position="29"/>
        <end position="40"/>
    </location>
</feature>
<sequence length="583" mass="67331">MSNAKKTKTKAKTKAKTSKHAKVKTKPVVKKEATTKKNEEQVGEESDRDDDFYEVACGILGGPGDGQLYVEHKDDESDGSGFIEYDSDEVEGLDDSEDERAAGLDDGFVKNPHDEKTFEENMKVVVSSIGCGDTKFENDEYESEELCSSDPDASDDESGPKVERYRKGDIHKGYKWKTGLEFNSLKDFREAIRDWSALKGLPIDWVKNEGDRVKVECARKCGFYMLCSRVGQDHTFAIKTEEQYLTHSCIRTLYNKTTNSKWVSKVVVKLMQTFPKVRLGDIAQHMRTHFALGISKNTAWKAKQYATMIIEGDSDRQFSLLRRYVDELIRVCKENTVVIGIAERPVPTLPPRFGYGGQMLIAVGRDPNDQYFPLAFGVVETETKESWRWFIQLLMEDIGQDNRFVFISDQQKEMFERVEHRLCLRHLYANFKKKFGGGTLIRDLMMGAAKATYYQAWEDKMSELKAFDKKAWDWLKDIPTKMWCKHAFSDYSKCDVLMNNLSESFNATILVARDKPILTLCEWIRNYLMNRTSASVSKLTNWPHRILPMPQRRLEKEVSMTRYWQPTWVIHEEFQVAHEFNGQ</sequence>
<feature type="compositionally biased region" description="Acidic residues" evidence="1">
    <location>
        <begin position="41"/>
        <end position="51"/>
    </location>
</feature>
<protein>
    <recommendedName>
        <fullName evidence="6">MULE transposase domain-containing protein</fullName>
    </recommendedName>
</protein>
<feature type="compositionally biased region" description="Basic and acidic residues" evidence="1">
    <location>
        <begin position="99"/>
        <end position="113"/>
    </location>
</feature>
<keyword evidence="5" id="KW-1185">Reference proteome</keyword>
<accession>A0A2Z6P035</accession>
<proteinExistence type="predicted"/>
<dbReference type="PANTHER" id="PTHR31973">
    <property type="entry name" value="POLYPROTEIN, PUTATIVE-RELATED"/>
    <property type="match status" value="1"/>
</dbReference>
<evidence type="ECO:0000313" key="4">
    <source>
        <dbReference type="EMBL" id="GAU35787.1"/>
    </source>
</evidence>
<feature type="region of interest" description="Disordered" evidence="1">
    <location>
        <begin position="141"/>
        <end position="163"/>
    </location>
</feature>
<dbReference type="InterPro" id="IPR004332">
    <property type="entry name" value="Transposase_MuDR"/>
</dbReference>
<dbReference type="Pfam" id="PF10551">
    <property type="entry name" value="MULE"/>
    <property type="match status" value="1"/>
</dbReference>
<feature type="compositionally biased region" description="Basic residues" evidence="1">
    <location>
        <begin position="1"/>
        <end position="28"/>
    </location>
</feature>
<dbReference type="Pfam" id="PF03108">
    <property type="entry name" value="DBD_Tnp_Mut"/>
    <property type="match status" value="1"/>
</dbReference>
<gene>
    <name evidence="4" type="ORF">TSUD_56640</name>
</gene>
<feature type="compositionally biased region" description="Acidic residues" evidence="1">
    <location>
        <begin position="85"/>
        <end position="98"/>
    </location>
</feature>
<evidence type="ECO:0000256" key="1">
    <source>
        <dbReference type="SAM" id="MobiDB-lite"/>
    </source>
</evidence>
<feature type="compositionally biased region" description="Acidic residues" evidence="1">
    <location>
        <begin position="141"/>
        <end position="157"/>
    </location>
</feature>
<dbReference type="AlphaFoldDB" id="A0A2Z6P035"/>
<organism evidence="4 5">
    <name type="scientific">Trifolium subterraneum</name>
    <name type="common">Subterranean clover</name>
    <dbReference type="NCBI Taxonomy" id="3900"/>
    <lineage>
        <taxon>Eukaryota</taxon>
        <taxon>Viridiplantae</taxon>
        <taxon>Streptophyta</taxon>
        <taxon>Embryophyta</taxon>
        <taxon>Tracheophyta</taxon>
        <taxon>Spermatophyta</taxon>
        <taxon>Magnoliopsida</taxon>
        <taxon>eudicotyledons</taxon>
        <taxon>Gunneridae</taxon>
        <taxon>Pentapetalae</taxon>
        <taxon>rosids</taxon>
        <taxon>fabids</taxon>
        <taxon>Fabales</taxon>
        <taxon>Fabaceae</taxon>
        <taxon>Papilionoideae</taxon>
        <taxon>50 kb inversion clade</taxon>
        <taxon>NPAAA clade</taxon>
        <taxon>Hologalegina</taxon>
        <taxon>IRL clade</taxon>
        <taxon>Trifolieae</taxon>
        <taxon>Trifolium</taxon>
    </lineage>
</organism>
<feature type="region of interest" description="Disordered" evidence="1">
    <location>
        <begin position="64"/>
        <end position="113"/>
    </location>
</feature>
<evidence type="ECO:0000259" key="3">
    <source>
        <dbReference type="Pfam" id="PF10551"/>
    </source>
</evidence>